<comment type="subcellular location">
    <subcellularLocation>
        <location evidence="1">Periplasm</location>
    </subcellularLocation>
</comment>
<keyword evidence="9" id="KW-0560">Oxidoreductase</keyword>
<evidence type="ECO:0000256" key="9">
    <source>
        <dbReference type="ARBA" id="ARBA00023002"/>
    </source>
</evidence>
<dbReference type="GO" id="GO:0004130">
    <property type="term" value="F:cytochrome-c peroxidase activity"/>
    <property type="evidence" value="ECO:0007669"/>
    <property type="project" value="TreeGrafter"/>
</dbReference>
<proteinExistence type="predicted"/>
<organism evidence="15 16">
    <name type="scientific">Candidatus Pedobacter colombiensis</name>
    <dbReference type="NCBI Taxonomy" id="3121371"/>
    <lineage>
        <taxon>Bacteria</taxon>
        <taxon>Pseudomonadati</taxon>
        <taxon>Bacteroidota</taxon>
        <taxon>Sphingobacteriia</taxon>
        <taxon>Sphingobacteriales</taxon>
        <taxon>Sphingobacteriaceae</taxon>
        <taxon>Pedobacter</taxon>
    </lineage>
</organism>
<name>A0AAJ5W3P5_9SPHI</name>
<evidence type="ECO:0000256" key="10">
    <source>
        <dbReference type="ARBA" id="ARBA00023004"/>
    </source>
</evidence>
<dbReference type="InterPro" id="IPR051395">
    <property type="entry name" value="Cytochrome_c_Peroxidase/MauG"/>
</dbReference>
<keyword evidence="5 13" id="KW-0479">Metal-binding</keyword>
<evidence type="ECO:0000259" key="14">
    <source>
        <dbReference type="PROSITE" id="PS51007"/>
    </source>
</evidence>
<dbReference type="FunFam" id="1.10.760.10:FF:000019">
    <property type="entry name" value="Di-heme cytochrome C peroxidase"/>
    <property type="match status" value="1"/>
</dbReference>
<evidence type="ECO:0000256" key="12">
    <source>
        <dbReference type="ARBA" id="ARBA00073576"/>
    </source>
</evidence>
<keyword evidence="3" id="KW-0813">Transport</keyword>
<keyword evidence="4 13" id="KW-0349">Heme</keyword>
<comment type="pathway">
    <text evidence="2">One-carbon metabolism; methylamine degradation.</text>
</comment>
<evidence type="ECO:0000313" key="16">
    <source>
        <dbReference type="Proteomes" id="UP001214530"/>
    </source>
</evidence>
<keyword evidence="6" id="KW-0732">Signal</keyword>
<keyword evidence="15" id="KW-0575">Peroxidase</keyword>
<dbReference type="GO" id="GO:0020037">
    <property type="term" value="F:heme binding"/>
    <property type="evidence" value="ECO:0007669"/>
    <property type="project" value="InterPro"/>
</dbReference>
<dbReference type="InterPro" id="IPR004852">
    <property type="entry name" value="Di-haem_cyt_c_peroxidsae"/>
</dbReference>
<evidence type="ECO:0000256" key="8">
    <source>
        <dbReference type="ARBA" id="ARBA00022982"/>
    </source>
</evidence>
<evidence type="ECO:0000313" key="15">
    <source>
        <dbReference type="EMBL" id="WEK17484.1"/>
    </source>
</evidence>
<dbReference type="InterPro" id="IPR009056">
    <property type="entry name" value="Cyt_c-like_dom"/>
</dbReference>
<keyword evidence="10 13" id="KW-0408">Iron</keyword>
<evidence type="ECO:0000256" key="7">
    <source>
        <dbReference type="ARBA" id="ARBA00022764"/>
    </source>
</evidence>
<dbReference type="GO" id="GO:0009055">
    <property type="term" value="F:electron transfer activity"/>
    <property type="evidence" value="ECO:0007669"/>
    <property type="project" value="InterPro"/>
</dbReference>
<dbReference type="EMBL" id="CP119313">
    <property type="protein sequence ID" value="WEK17484.1"/>
    <property type="molecule type" value="Genomic_DNA"/>
</dbReference>
<dbReference type="PANTHER" id="PTHR30600">
    <property type="entry name" value="CYTOCHROME C PEROXIDASE-RELATED"/>
    <property type="match status" value="1"/>
</dbReference>
<dbReference type="SUPFAM" id="SSF46626">
    <property type="entry name" value="Cytochrome c"/>
    <property type="match status" value="2"/>
</dbReference>
<evidence type="ECO:0000256" key="5">
    <source>
        <dbReference type="ARBA" id="ARBA00022723"/>
    </source>
</evidence>
<reference evidence="15" key="1">
    <citation type="submission" date="2023-03" db="EMBL/GenBank/DDBJ databases">
        <title>Andean soil-derived lignocellulolytic bacterial consortium as a source of novel taxa and putative plastic-active enzymes.</title>
        <authorList>
            <person name="Diaz-Garcia L."/>
            <person name="Chuvochina M."/>
            <person name="Feuerriegel G."/>
            <person name="Bunk B."/>
            <person name="Sproer C."/>
            <person name="Streit W.R."/>
            <person name="Rodriguez L.M."/>
            <person name="Overmann J."/>
            <person name="Jimenez D.J."/>
        </authorList>
    </citation>
    <scope>NUCLEOTIDE SEQUENCE</scope>
    <source>
        <strain evidence="15">MAG 3858</strain>
    </source>
</reference>
<dbReference type="PANTHER" id="PTHR30600:SF10">
    <property type="entry name" value="BLL6722 PROTEIN"/>
    <property type="match status" value="1"/>
</dbReference>
<sequence>MKKVFLALSTLLFILLFFSFRSFDFINGDQLPIDSLRKVYAQSPDKWPKPTIDSGVNFVELGVVSLSPIEDQKEQLKGVITLGKNLFFDPRLSGSNQISCSSCHAPDLNWADGREKAIGHDHGAGKRNTPSLENVWFFKKLFWDGRAEGLEDQAAHPISNPIEMHQDLKKLPAKLQKIKGYQILFTDAFGDKKITTERILSALATYQKTIVSRKGDFDYFLLGDKKRLTDQQVLGLHLFRTKARCLNCHNGPLFSDREFHNVGLTYYARKYEDLGLYNITKKPEDVGKFRTPSLRNVMRTAPWFHNGLFSDMDGVMNMYNAGMPVQRVKPEQVNDPLLPKNDKLLKPLGLSKVEKDAIIAFMESISVIPWKERAPELPK</sequence>
<keyword evidence="7" id="KW-0574">Periplasm</keyword>
<feature type="domain" description="Cytochrome c" evidence="14">
    <location>
        <begin position="230"/>
        <end position="366"/>
    </location>
</feature>
<dbReference type="Pfam" id="PF03150">
    <property type="entry name" value="CCP_MauG"/>
    <property type="match status" value="1"/>
</dbReference>
<evidence type="ECO:0000256" key="1">
    <source>
        <dbReference type="ARBA" id="ARBA00004418"/>
    </source>
</evidence>
<comment type="function">
    <text evidence="11">Involved in methylamine metabolism. Essential for the maturation of the beta subunit of MADH, presumably via a step in the biosynthesis of tryptophan tryptophylquinone (TTQ), the cofactor of MADH.</text>
</comment>
<feature type="domain" description="Cytochrome c" evidence="14">
    <location>
        <begin position="78"/>
        <end position="179"/>
    </location>
</feature>
<evidence type="ECO:0000256" key="6">
    <source>
        <dbReference type="ARBA" id="ARBA00022729"/>
    </source>
</evidence>
<protein>
    <recommendedName>
        <fullName evidence="12">Methylamine utilization protein MauG</fullName>
    </recommendedName>
</protein>
<evidence type="ECO:0000256" key="11">
    <source>
        <dbReference type="ARBA" id="ARBA00058991"/>
    </source>
</evidence>
<dbReference type="Gene3D" id="1.10.760.10">
    <property type="entry name" value="Cytochrome c-like domain"/>
    <property type="match status" value="2"/>
</dbReference>
<dbReference type="Proteomes" id="UP001214530">
    <property type="component" value="Chromosome"/>
</dbReference>
<dbReference type="InterPro" id="IPR036909">
    <property type="entry name" value="Cyt_c-like_dom_sf"/>
</dbReference>
<dbReference type="GO" id="GO:0046872">
    <property type="term" value="F:metal ion binding"/>
    <property type="evidence" value="ECO:0007669"/>
    <property type="project" value="UniProtKB-KW"/>
</dbReference>
<evidence type="ECO:0000256" key="13">
    <source>
        <dbReference type="PROSITE-ProRule" id="PRU00433"/>
    </source>
</evidence>
<evidence type="ECO:0000256" key="3">
    <source>
        <dbReference type="ARBA" id="ARBA00022448"/>
    </source>
</evidence>
<keyword evidence="8" id="KW-0249">Electron transport</keyword>
<evidence type="ECO:0000256" key="4">
    <source>
        <dbReference type="ARBA" id="ARBA00022617"/>
    </source>
</evidence>
<gene>
    <name evidence="15" type="ORF">P0Y49_11830</name>
</gene>
<dbReference type="PROSITE" id="PS51007">
    <property type="entry name" value="CYTC"/>
    <property type="match status" value="2"/>
</dbReference>
<evidence type="ECO:0000256" key="2">
    <source>
        <dbReference type="ARBA" id="ARBA00004856"/>
    </source>
</evidence>
<dbReference type="GO" id="GO:0042597">
    <property type="term" value="C:periplasmic space"/>
    <property type="evidence" value="ECO:0007669"/>
    <property type="project" value="UniProtKB-SubCell"/>
</dbReference>
<accession>A0AAJ5W3P5</accession>
<dbReference type="AlphaFoldDB" id="A0AAJ5W3P5"/>